<feature type="coiled-coil region" evidence="1">
    <location>
        <begin position="3"/>
        <end position="48"/>
    </location>
</feature>
<feature type="transmembrane region" description="Helical" evidence="3">
    <location>
        <begin position="539"/>
        <end position="560"/>
    </location>
</feature>
<keyword evidence="5" id="KW-1185">Reference proteome</keyword>
<feature type="transmembrane region" description="Helical" evidence="3">
    <location>
        <begin position="940"/>
        <end position="959"/>
    </location>
</feature>
<keyword evidence="3" id="KW-0472">Membrane</keyword>
<dbReference type="RefSeq" id="WP_274690522.1">
    <property type="nucleotide sequence ID" value="NZ_JAPMOU010000030.1"/>
</dbReference>
<feature type="transmembrane region" description="Helical" evidence="3">
    <location>
        <begin position="1006"/>
        <end position="1022"/>
    </location>
</feature>
<dbReference type="InterPro" id="IPR019286">
    <property type="entry name" value="DUF2339_TM"/>
</dbReference>
<evidence type="ECO:0000313" key="5">
    <source>
        <dbReference type="Proteomes" id="UP001528823"/>
    </source>
</evidence>
<evidence type="ECO:0000313" key="4">
    <source>
        <dbReference type="EMBL" id="MDE1464192.1"/>
    </source>
</evidence>
<reference evidence="4 5" key="1">
    <citation type="submission" date="2022-11" db="EMBL/GenBank/DDBJ databases">
        <title>Spartinivicinus poritis sp. nov., isolated from scleractinian coral Porites lutea.</title>
        <authorList>
            <person name="Zhang G."/>
            <person name="Cai L."/>
            <person name="Wei Q."/>
        </authorList>
    </citation>
    <scope>NUCLEOTIDE SEQUENCE [LARGE SCALE GENOMIC DNA]</scope>
    <source>
        <strain evidence="4 5">A2-2</strain>
    </source>
</reference>
<organism evidence="4 5">
    <name type="scientific">Spartinivicinus poritis</name>
    <dbReference type="NCBI Taxonomy" id="2994640"/>
    <lineage>
        <taxon>Bacteria</taxon>
        <taxon>Pseudomonadati</taxon>
        <taxon>Pseudomonadota</taxon>
        <taxon>Gammaproteobacteria</taxon>
        <taxon>Oceanospirillales</taxon>
        <taxon>Zooshikellaceae</taxon>
        <taxon>Spartinivicinus</taxon>
    </lineage>
</organism>
<feature type="compositionally biased region" description="Low complexity" evidence="2">
    <location>
        <begin position="99"/>
        <end position="108"/>
    </location>
</feature>
<feature type="transmembrane region" description="Helical" evidence="3">
    <location>
        <begin position="796"/>
        <end position="816"/>
    </location>
</feature>
<evidence type="ECO:0000256" key="3">
    <source>
        <dbReference type="SAM" id="Phobius"/>
    </source>
</evidence>
<proteinExistence type="predicted"/>
<feature type="region of interest" description="Disordered" evidence="2">
    <location>
        <begin position="89"/>
        <end position="122"/>
    </location>
</feature>
<feature type="transmembrane region" description="Helical" evidence="3">
    <location>
        <begin position="1084"/>
        <end position="1102"/>
    </location>
</feature>
<feature type="transmembrane region" description="Helical" evidence="3">
    <location>
        <begin position="1123"/>
        <end position="1142"/>
    </location>
</feature>
<feature type="transmembrane region" description="Helical" evidence="3">
    <location>
        <begin position="374"/>
        <end position="395"/>
    </location>
</feature>
<feature type="transmembrane region" description="Helical" evidence="3">
    <location>
        <begin position="704"/>
        <end position="726"/>
    </location>
</feature>
<feature type="transmembrane region" description="Helical" evidence="3">
    <location>
        <begin position="965"/>
        <end position="986"/>
    </location>
</feature>
<feature type="transmembrane region" description="Helical" evidence="3">
    <location>
        <begin position="195"/>
        <end position="218"/>
    </location>
</feature>
<dbReference type="Pfam" id="PF10101">
    <property type="entry name" value="DUF2339"/>
    <property type="match status" value="1"/>
</dbReference>
<keyword evidence="3" id="KW-0812">Transmembrane</keyword>
<feature type="transmembrane region" description="Helical" evidence="3">
    <location>
        <begin position="224"/>
        <end position="247"/>
    </location>
</feature>
<keyword evidence="1" id="KW-0175">Coiled coil</keyword>
<feature type="transmembrane region" description="Helical" evidence="3">
    <location>
        <begin position="630"/>
        <end position="648"/>
    </location>
</feature>
<feature type="transmembrane region" description="Helical" evidence="3">
    <location>
        <begin position="284"/>
        <end position="304"/>
    </location>
</feature>
<feature type="transmembrane region" description="Helical" evidence="3">
    <location>
        <begin position="1202"/>
        <end position="1219"/>
    </location>
</feature>
<keyword evidence="3" id="KW-1133">Transmembrane helix</keyword>
<feature type="transmembrane region" description="Helical" evidence="3">
    <location>
        <begin position="823"/>
        <end position="841"/>
    </location>
</feature>
<feature type="transmembrane region" description="Helical" evidence="3">
    <location>
        <begin position="887"/>
        <end position="908"/>
    </location>
</feature>
<feature type="transmembrane region" description="Helical" evidence="3">
    <location>
        <begin position="1060"/>
        <end position="1078"/>
    </location>
</feature>
<feature type="transmembrane region" description="Helical" evidence="3">
    <location>
        <begin position="1173"/>
        <end position="1190"/>
    </location>
</feature>
<dbReference type="PANTHER" id="PTHR38434:SF1">
    <property type="entry name" value="BLL2549 PROTEIN"/>
    <property type="match status" value="1"/>
</dbReference>
<comment type="caution">
    <text evidence="4">The sequence shown here is derived from an EMBL/GenBank/DDBJ whole genome shotgun (WGS) entry which is preliminary data.</text>
</comment>
<evidence type="ECO:0000256" key="2">
    <source>
        <dbReference type="SAM" id="MobiDB-lite"/>
    </source>
</evidence>
<gene>
    <name evidence="4" type="ORF">ORQ98_19730</name>
</gene>
<feature type="transmembrane region" description="Helical" evidence="3">
    <location>
        <begin position="771"/>
        <end position="790"/>
    </location>
</feature>
<feature type="transmembrane region" description="Helical" evidence="3">
    <location>
        <begin position="1028"/>
        <end position="1048"/>
    </location>
</feature>
<dbReference type="Proteomes" id="UP001528823">
    <property type="component" value="Unassembled WGS sequence"/>
</dbReference>
<feature type="transmembrane region" description="Helical" evidence="3">
    <location>
        <begin position="914"/>
        <end position="933"/>
    </location>
</feature>
<feature type="transmembrane region" description="Helical" evidence="3">
    <location>
        <begin position="602"/>
        <end position="618"/>
    </location>
</feature>
<feature type="transmembrane region" description="Helical" evidence="3">
    <location>
        <begin position="1148"/>
        <end position="1166"/>
    </location>
</feature>
<protein>
    <submittedName>
        <fullName evidence="4">DUF2339 domain-containing protein</fullName>
    </submittedName>
</protein>
<evidence type="ECO:0000256" key="1">
    <source>
        <dbReference type="SAM" id="Coils"/>
    </source>
</evidence>
<feature type="transmembrane region" description="Helical" evidence="3">
    <location>
        <begin position="433"/>
        <end position="453"/>
    </location>
</feature>
<accession>A0ABT5UCZ3</accession>
<feature type="transmembrane region" description="Helical" evidence="3">
    <location>
        <begin position="738"/>
        <end position="759"/>
    </location>
</feature>
<feature type="transmembrane region" description="Helical" evidence="3">
    <location>
        <begin position="407"/>
        <end position="427"/>
    </location>
</feature>
<sequence length="1226" mass="138765">MDKSAYQAEINLLKKELAELHEQLSNRASQLAAKLDSISLQLEQEQSDSLLAKRHDAAQSHYTDGVIEQDSHYQVELELEGVQLEEPAQAGLDSSQVLSTSTQASSTRTTEEQYQHVEPQQSVAEEQAAEIFQETSIGSESTSETPSSTEERPNKLVDAFNWLVSVVVYIGPLARLIEQITLIYKHYQEQGKAPVFLMTAAGITTLVIGFGYLLQYSFTEFLPFYAKFVVCYLAGIAVSSIGCWLCIKKPAFSEYGSSLIGLGIIVGYLVTYFLGPYFEVVNELTSFFIFGAITLVSYGLAIIFETKVVATVTLLGGSLSPIVTGENIVVDQTFVLYLFLLAVANLHIACRISWQILANITLFTTLGLLEYGGYFWNNFNLASVFFLFGFFYLFGYHWSIENKQFKASLAPFDLIAINSILFYFIYACFSLPASNLVAGIILLINTAIIVFLFQCFSLRTTALGPVVSLAASLQLACALFALIPLNWFGILLGIEGLALVYFGHNYQAYYLRVEGYFLYAIALIKLVADVIFTDWLSESFLLIDVLLPLLGLIGLLWGCFKLNQHYIDEQKAFENIITNYANEGVSLAGICTWLIVCFISNLSWLAMSAVPILVWLMWRNRYYQLKLTEWLVYTVPVISLITAINLLSRFGVDNQITYYWLAQPVISWLNWLCVIVTFSLVNQLSFVGYFKLNSTKWVHLYQGVAYAVIPVFVALDIISLCLSHIFTGQYPVIGSQLWYNFAINLIIISAFLYVLINYLKPENTSLYEQYRLILSEPLAIGLSIFLLLSVSAQYKLAWLNLAIIPWAALLFVSLKLKLKISEIFAWLHPLCFIIAIVNGGIKVGSFHFSDQTWLTKIAWFELLFTGWALPIFYKYASTVEGSRLTKAAGIVRLIVYLVVPFIPLPHIYRHYPQFIVSAFWLSLAICWGLNQLLKLKQLVVEFYVIFYIATIITVFNTLIAAVTAFSITTLVNIIIALLSVILLFLIERPFKIQRLKQSKYQLSFGFGYYLFCFCLTGLIYGFTSSYGFINSMAVSLLPTLLIMAYCLLRQPVFAFIHAVFRLNYILILFLLVLIPNLLTTKVASIVNVVILVIYGCLGLYITHKRCYQNKIFWRNYQTFNIQVWVGHGILLLSYLAIIKLLFGNVLAVATTIVLLLHALIILFMTLQEYYRNILRLSLLLFAACTAKLVFYDMQDYSLFHKMLVMIAVGTILLVGAYQFQRMKERV</sequence>
<feature type="transmembrane region" description="Helical" evidence="3">
    <location>
        <begin position="334"/>
        <end position="354"/>
    </location>
</feature>
<feature type="transmembrane region" description="Helical" evidence="3">
    <location>
        <begin position="516"/>
        <end position="533"/>
    </location>
</feature>
<dbReference type="EMBL" id="JAPMOU010000030">
    <property type="protein sequence ID" value="MDE1464192.1"/>
    <property type="molecule type" value="Genomic_DNA"/>
</dbReference>
<name>A0ABT5UCZ3_9GAMM</name>
<dbReference type="PANTHER" id="PTHR38434">
    <property type="entry name" value="BLL2549 PROTEIN"/>
    <property type="match status" value="1"/>
</dbReference>
<feature type="transmembrane region" description="Helical" evidence="3">
    <location>
        <begin position="487"/>
        <end position="504"/>
    </location>
</feature>
<feature type="transmembrane region" description="Helical" evidence="3">
    <location>
        <begin position="668"/>
        <end position="692"/>
    </location>
</feature>
<feature type="transmembrane region" description="Helical" evidence="3">
    <location>
        <begin position="259"/>
        <end position="278"/>
    </location>
</feature>